<evidence type="ECO:0000256" key="4">
    <source>
        <dbReference type="ARBA" id="ARBA00023163"/>
    </source>
</evidence>
<evidence type="ECO:0000256" key="1">
    <source>
        <dbReference type="ARBA" id="ARBA00009437"/>
    </source>
</evidence>
<dbReference type="Pfam" id="PF03466">
    <property type="entry name" value="LysR_substrate"/>
    <property type="match status" value="1"/>
</dbReference>
<dbReference type="Proteomes" id="UP000824010">
    <property type="component" value="Chromosome"/>
</dbReference>
<dbReference type="InterPro" id="IPR058163">
    <property type="entry name" value="LysR-type_TF_proteobact-type"/>
</dbReference>
<comment type="similarity">
    <text evidence="1">Belongs to the LysR transcriptional regulatory family.</text>
</comment>
<evidence type="ECO:0000256" key="2">
    <source>
        <dbReference type="ARBA" id="ARBA00023015"/>
    </source>
</evidence>
<accession>A0ABX8NR40</accession>
<dbReference type="PANTHER" id="PTHR30537">
    <property type="entry name" value="HTH-TYPE TRANSCRIPTIONAL REGULATOR"/>
    <property type="match status" value="1"/>
</dbReference>
<name>A0ABX8NR40_9PSED</name>
<evidence type="ECO:0000256" key="3">
    <source>
        <dbReference type="ARBA" id="ARBA00023125"/>
    </source>
</evidence>
<organism evidence="6 7">
    <name type="scientific">Pseudomonas maumuensis</name>
    <dbReference type="NCBI Taxonomy" id="2842354"/>
    <lineage>
        <taxon>Bacteria</taxon>
        <taxon>Pseudomonadati</taxon>
        <taxon>Pseudomonadota</taxon>
        <taxon>Gammaproteobacteria</taxon>
        <taxon>Pseudomonadales</taxon>
        <taxon>Pseudomonadaceae</taxon>
        <taxon>Pseudomonas</taxon>
    </lineage>
</organism>
<dbReference type="CDD" id="cd08422">
    <property type="entry name" value="PBP2_CrgA_like"/>
    <property type="match status" value="1"/>
</dbReference>
<reference evidence="6 7" key="1">
    <citation type="journal article" date="2021" name="Microorganisms">
        <title>The Ever-Expanding Pseudomonas Genus: Description of 43 New Species and Partition of the Pseudomonas putida Group.</title>
        <authorList>
            <person name="Girard L."/>
            <person name="Lood C."/>
            <person name="Hofte M."/>
            <person name="Vandamme P."/>
            <person name="Rokni-Zadeh H."/>
            <person name="van Noort V."/>
            <person name="Lavigne R."/>
            <person name="De Mot R."/>
        </authorList>
    </citation>
    <scope>NUCLEOTIDE SEQUENCE [LARGE SCALE GENOMIC DNA]</scope>
    <source>
        <strain evidence="6 7">COW77</strain>
    </source>
</reference>
<evidence type="ECO:0000313" key="7">
    <source>
        <dbReference type="Proteomes" id="UP000824010"/>
    </source>
</evidence>
<keyword evidence="3" id="KW-0238">DNA-binding</keyword>
<sequence>MLRTALHTQLNRVQTFLAVVDFGSFTKAADFLGISKAMASQHVKALEQALGVTLLARSTRAIAPTETGQGFYDDFKVIVSDVEGAFDSVLRRHNGLAGKLRISTTGEYGERFILPLIPLFAERYPALSISYDTDSSLSDLIAERLDLVVRLGALPDSNLRSRQLAEYDIVLVAAPAFLARHAIERPEELADTPWIANSNLQSPTAWTLHSAQAGSASVAGRAAYQSNASHAIRAMACAGLGVAVLPAWLVEQDLADGTLRRVLPGYSLPRQPISVVYPNSSHVPHKTRVFIDFLCEHLGH</sequence>
<dbReference type="Pfam" id="PF00126">
    <property type="entry name" value="HTH_1"/>
    <property type="match status" value="1"/>
</dbReference>
<keyword evidence="4" id="KW-0804">Transcription</keyword>
<protein>
    <submittedName>
        <fullName evidence="6">LysR family transcriptional regulator</fullName>
    </submittedName>
</protein>
<gene>
    <name evidence="6" type="ORF">KSS90_10100</name>
</gene>
<dbReference type="PANTHER" id="PTHR30537:SF66">
    <property type="entry name" value="IRON-REGULATED VIRULENCE REGULATORY PROTEIN IRGB"/>
    <property type="match status" value="1"/>
</dbReference>
<dbReference type="InterPro" id="IPR005119">
    <property type="entry name" value="LysR_subst-bd"/>
</dbReference>
<feature type="domain" description="HTH lysR-type" evidence="5">
    <location>
        <begin position="8"/>
        <end position="65"/>
    </location>
</feature>
<dbReference type="RefSeq" id="WP_217869246.1">
    <property type="nucleotide sequence ID" value="NZ_CP077077.1"/>
</dbReference>
<evidence type="ECO:0000259" key="5">
    <source>
        <dbReference type="PROSITE" id="PS50931"/>
    </source>
</evidence>
<dbReference type="PROSITE" id="PS50931">
    <property type="entry name" value="HTH_LYSR"/>
    <property type="match status" value="1"/>
</dbReference>
<dbReference type="EMBL" id="CP077077">
    <property type="protein sequence ID" value="QXH58527.1"/>
    <property type="molecule type" value="Genomic_DNA"/>
</dbReference>
<proteinExistence type="inferred from homology"/>
<keyword evidence="7" id="KW-1185">Reference proteome</keyword>
<evidence type="ECO:0000313" key="6">
    <source>
        <dbReference type="EMBL" id="QXH58527.1"/>
    </source>
</evidence>
<dbReference type="InterPro" id="IPR000847">
    <property type="entry name" value="LysR_HTH_N"/>
</dbReference>
<keyword evidence="2" id="KW-0805">Transcription regulation</keyword>